<dbReference type="InterPro" id="IPR011765">
    <property type="entry name" value="Pept_M16_N"/>
</dbReference>
<feature type="domain" description="Peptidase M16 C-terminal" evidence="3">
    <location>
        <begin position="666"/>
        <end position="845"/>
    </location>
</feature>
<dbReference type="InterPro" id="IPR011249">
    <property type="entry name" value="Metalloenz_LuxS/M16"/>
</dbReference>
<feature type="domain" description="Peptidase M16 N-terminal" evidence="2">
    <location>
        <begin position="518"/>
        <end position="628"/>
    </location>
</feature>
<evidence type="ECO:0000259" key="2">
    <source>
        <dbReference type="Pfam" id="PF00675"/>
    </source>
</evidence>
<dbReference type="Pfam" id="PF05193">
    <property type="entry name" value="Peptidase_M16_C"/>
    <property type="match status" value="2"/>
</dbReference>
<evidence type="ECO:0000256" key="1">
    <source>
        <dbReference type="ARBA" id="ARBA00007261"/>
    </source>
</evidence>
<dbReference type="Gene3D" id="3.30.830.10">
    <property type="entry name" value="Metalloenzyme, LuxS/M16 peptidase-like"/>
    <property type="match status" value="4"/>
</dbReference>
<accession>A0A1Z4MU62</accession>
<sequence length="920" mass="102073">MIAVLSFSGKPAESQHVLASQQTHYQSMVNEQKPTPIKVTDNVRKTLLENGLTVLTKEVHTAPVVTVQVWYRVGSRNEEPGVNGIAHQLEHMMFKGTKNRPIQFGRLFSALGSDSNAFTSYDQTAYYGTAERNKLKSLLVLEADRMQNAVIDTEQLASEKRVVISELQGYENSPEYRLNRAVMGAAFPNHAYGLPVGGTKADVEKFTVEQVQQYYREFYTPDNAILVIVGDFQTESTLETVKEIFGKLPKSQESRVGETRLIASVQQSTVNSPIVLREPGAGKLLQVVYPLPDVNHPDVPALEVMDYILTEGRNSRLYQALVESGLANDITAYVSSLRESGWYELSVTAAPRQNLAKIDSVLNKTIANLVKTGVTAEEVNRAKNQVEASAILSNRDLTNLAIQLGNDETTTGDYRYTERYLAGVREVKPADVIAVVNKYLKPELRIVGWFEPSQKQTKALTTKIQYAQTTEKFSPGSPVAPQEVIKYLPPVDEVTYLSTRELPQQFTLANGLRLLLLPDKSTPTVTLSGYINAGMEFDPEDKAGLASLVADNLMNGTKTQNFLAIAKALEERGVGLDFEAYREGVRIEGESLAGDLPVLVKTLADVVRNSTFPATELELDRQQALTNLKLDLDDPDEVAIRTFAQSIYPKNHPLHTYPTEKSLQRIKRQDVIAFKTKYYRPDTTVLALVGDFDPTKVRSLIEAEFGGWKVSGEPPKLKYPPVPMPEKIVRVNSVLPGKVQAITYMGYTGINRQDPRFYAASVLNQILGGDTLSSRLGAEVRDRQGLTYGIYSYFKVGKNAGTFWIEMQTSPEDTSKAIASTHEQLKQIHQYGVSASELEAAKQNLISNYNVSLANPEELAKRILMNQVYGLNEVELRSFSNKIHQVTLSEVNQAARELLHPDKIVVVTAGPAVLADHTIQ</sequence>
<gene>
    <name evidence="4" type="ORF">NIES37_09000</name>
</gene>
<proteinExistence type="inferred from homology"/>
<dbReference type="EMBL" id="AP018248">
    <property type="protein sequence ID" value="BAY96963.1"/>
    <property type="molecule type" value="Genomic_DNA"/>
</dbReference>
<comment type="similarity">
    <text evidence="1">Belongs to the peptidase M16 family.</text>
</comment>
<name>A0A1Z4MU62_9CYAN</name>
<dbReference type="GO" id="GO:0046872">
    <property type="term" value="F:metal ion binding"/>
    <property type="evidence" value="ECO:0007669"/>
    <property type="project" value="InterPro"/>
</dbReference>
<dbReference type="KEGG" id="ttq:NIES37_09000"/>
<evidence type="ECO:0000259" key="3">
    <source>
        <dbReference type="Pfam" id="PF05193"/>
    </source>
</evidence>
<dbReference type="Pfam" id="PF00675">
    <property type="entry name" value="Peptidase_M16"/>
    <property type="match status" value="2"/>
</dbReference>
<organism evidence="4 5">
    <name type="scientific">Tolypothrix tenuis PCC 7101</name>
    <dbReference type="NCBI Taxonomy" id="231146"/>
    <lineage>
        <taxon>Bacteria</taxon>
        <taxon>Bacillati</taxon>
        <taxon>Cyanobacteriota</taxon>
        <taxon>Cyanophyceae</taxon>
        <taxon>Nostocales</taxon>
        <taxon>Tolypothrichaceae</taxon>
        <taxon>Tolypothrix</taxon>
    </lineage>
</organism>
<keyword evidence="5" id="KW-1185">Reference proteome</keyword>
<dbReference type="PANTHER" id="PTHR11851:SF49">
    <property type="entry name" value="MITOCHONDRIAL-PROCESSING PEPTIDASE SUBUNIT ALPHA"/>
    <property type="match status" value="1"/>
</dbReference>
<dbReference type="PANTHER" id="PTHR11851">
    <property type="entry name" value="METALLOPROTEASE"/>
    <property type="match status" value="1"/>
</dbReference>
<protein>
    <submittedName>
        <fullName evidence="4">Peptidase M16 domain-containing protein</fullName>
    </submittedName>
</protein>
<dbReference type="SUPFAM" id="SSF63411">
    <property type="entry name" value="LuxS/MPP-like metallohydrolase"/>
    <property type="match status" value="4"/>
</dbReference>
<reference evidence="4 5" key="1">
    <citation type="submission" date="2017-06" db="EMBL/GenBank/DDBJ databases">
        <title>Genome sequencing of cyanobaciteial culture collection at National Institute for Environmental Studies (NIES).</title>
        <authorList>
            <person name="Hirose Y."/>
            <person name="Shimura Y."/>
            <person name="Fujisawa T."/>
            <person name="Nakamura Y."/>
            <person name="Kawachi M."/>
        </authorList>
    </citation>
    <scope>NUCLEOTIDE SEQUENCE [LARGE SCALE GENOMIC DNA]</scope>
    <source>
        <strain evidence="4 5">NIES-37</strain>
    </source>
</reference>
<evidence type="ECO:0000313" key="4">
    <source>
        <dbReference type="EMBL" id="BAY96963.1"/>
    </source>
</evidence>
<feature type="domain" description="Peptidase M16 C-terminal" evidence="3">
    <location>
        <begin position="205"/>
        <end position="385"/>
    </location>
</feature>
<feature type="domain" description="Peptidase M16 N-terminal" evidence="2">
    <location>
        <begin position="54"/>
        <end position="199"/>
    </location>
</feature>
<dbReference type="InterPro" id="IPR050361">
    <property type="entry name" value="MPP/UQCRC_Complex"/>
</dbReference>
<dbReference type="InterPro" id="IPR007863">
    <property type="entry name" value="Peptidase_M16_C"/>
</dbReference>
<dbReference type="Proteomes" id="UP000218785">
    <property type="component" value="Chromosome"/>
</dbReference>
<evidence type="ECO:0000313" key="5">
    <source>
        <dbReference type="Proteomes" id="UP000218785"/>
    </source>
</evidence>
<dbReference type="AlphaFoldDB" id="A0A1Z4MU62"/>